<dbReference type="EMBL" id="JACBZH010000001">
    <property type="protein sequence ID" value="NYH92892.1"/>
    <property type="molecule type" value="Genomic_DNA"/>
</dbReference>
<sequence>MPNGKPGDHPLTDILVHNNEVFGTPVDGLVRELDGLGLWASAIASEWLYERYWDYRETRQRGGESEVRRVLERLESSLAGEVQRLKGSQPPSS</sequence>
<proteinExistence type="predicted"/>
<dbReference type="Proteomes" id="UP000579605">
    <property type="component" value="Unassembled WGS sequence"/>
</dbReference>
<evidence type="ECO:0000313" key="2">
    <source>
        <dbReference type="Proteomes" id="UP000579605"/>
    </source>
</evidence>
<protein>
    <submittedName>
        <fullName evidence="1">Uncharacterized protein</fullName>
    </submittedName>
</protein>
<keyword evidence="2" id="KW-1185">Reference proteome</keyword>
<gene>
    <name evidence="1" type="ORF">F4554_005530</name>
</gene>
<comment type="caution">
    <text evidence="1">The sequence shown here is derived from an EMBL/GenBank/DDBJ whole genome shotgun (WGS) entry which is preliminary data.</text>
</comment>
<dbReference type="AlphaFoldDB" id="A0A852ZMW6"/>
<reference evidence="1 2" key="1">
    <citation type="submission" date="2020-07" db="EMBL/GenBank/DDBJ databases">
        <title>Sequencing the genomes of 1000 actinobacteria strains.</title>
        <authorList>
            <person name="Klenk H.-P."/>
        </authorList>
    </citation>
    <scope>NUCLEOTIDE SEQUENCE [LARGE SCALE GENOMIC DNA]</scope>
    <source>
        <strain evidence="1 2">DSM 18448</strain>
    </source>
</reference>
<name>A0A852ZMW6_9ACTN</name>
<organism evidence="1 2">
    <name type="scientific">Actinopolymorpha rutila</name>
    <dbReference type="NCBI Taxonomy" id="446787"/>
    <lineage>
        <taxon>Bacteria</taxon>
        <taxon>Bacillati</taxon>
        <taxon>Actinomycetota</taxon>
        <taxon>Actinomycetes</taxon>
        <taxon>Propionibacteriales</taxon>
        <taxon>Actinopolymorphaceae</taxon>
        <taxon>Actinopolymorpha</taxon>
    </lineage>
</organism>
<evidence type="ECO:0000313" key="1">
    <source>
        <dbReference type="EMBL" id="NYH92892.1"/>
    </source>
</evidence>
<dbReference type="RefSeq" id="WP_179790306.1">
    <property type="nucleotide sequence ID" value="NZ_BAAARR010000019.1"/>
</dbReference>
<accession>A0A852ZMW6</accession>